<dbReference type="GeneID" id="104587761"/>
<dbReference type="OMA" id="DYNSDIC"/>
<dbReference type="PANTHER" id="PTHR33782:SF5">
    <property type="entry name" value="MEDIATOR OF RNA POLYMERASE II TRANSCRIPTION SUBUNIT"/>
    <property type="match status" value="1"/>
</dbReference>
<evidence type="ECO:0000313" key="1">
    <source>
        <dbReference type="Proteomes" id="UP000189703"/>
    </source>
</evidence>
<dbReference type="OrthoDB" id="672819at2759"/>
<evidence type="ECO:0000313" key="2">
    <source>
        <dbReference type="RefSeq" id="XP_010243785.1"/>
    </source>
</evidence>
<dbReference type="FunCoup" id="A0A1U7Z9J4">
    <property type="interactions" value="38"/>
</dbReference>
<reference evidence="2" key="1">
    <citation type="submission" date="2025-08" db="UniProtKB">
        <authorList>
            <consortium name="RefSeq"/>
        </authorList>
    </citation>
    <scope>IDENTIFICATION</scope>
</reference>
<dbReference type="Proteomes" id="UP000189703">
    <property type="component" value="Unplaced"/>
</dbReference>
<organism evidence="1 2">
    <name type="scientific">Nelumbo nucifera</name>
    <name type="common">Sacred lotus</name>
    <dbReference type="NCBI Taxonomy" id="4432"/>
    <lineage>
        <taxon>Eukaryota</taxon>
        <taxon>Viridiplantae</taxon>
        <taxon>Streptophyta</taxon>
        <taxon>Embryophyta</taxon>
        <taxon>Tracheophyta</taxon>
        <taxon>Spermatophyta</taxon>
        <taxon>Magnoliopsida</taxon>
        <taxon>Proteales</taxon>
        <taxon>Nelumbonaceae</taxon>
        <taxon>Nelumbo</taxon>
    </lineage>
</organism>
<protein>
    <submittedName>
        <fullName evidence="2">Uncharacterized protein LOC104587761</fullName>
    </submittedName>
</protein>
<keyword evidence="1" id="KW-1185">Reference proteome</keyword>
<dbReference type="KEGG" id="nnu:104587761"/>
<gene>
    <name evidence="2" type="primary">LOC104587761</name>
</gene>
<sequence length="155" mass="17926">METISLPSPVLHPLKPFPAKPRYRKTGTVEHEKKKKKPIKVLAGKRDAYNREYNGRLVDENMIVLRKRILEIKMVEQKHEPPSDWMEWEKRYYADYNSDICEAMGLLQTKLMNTRPSLALGTMGLLILSVPISTVVTLSHLIEITKLILYSIHLS</sequence>
<dbReference type="PANTHER" id="PTHR33782">
    <property type="entry name" value="OS01G0121600 PROTEIN"/>
    <property type="match status" value="1"/>
</dbReference>
<name>A0A1U7Z9J4_NELNU</name>
<proteinExistence type="predicted"/>
<dbReference type="eggNOG" id="ENOG502S629">
    <property type="taxonomic scope" value="Eukaryota"/>
</dbReference>
<dbReference type="RefSeq" id="XP_010243785.1">
    <property type="nucleotide sequence ID" value="XM_010245483.2"/>
</dbReference>
<accession>A0A1U7Z9J4</accession>
<dbReference type="AlphaFoldDB" id="A0A1U7Z9J4"/>